<dbReference type="AlphaFoldDB" id="A0A250K5M9"/>
<dbReference type="PANTHER" id="PTHR21624">
    <property type="entry name" value="STEROL DESATURASE-RELATED PROTEIN"/>
    <property type="match status" value="1"/>
</dbReference>
<evidence type="ECO:0000256" key="2">
    <source>
        <dbReference type="ARBA" id="ARBA00022692"/>
    </source>
</evidence>
<evidence type="ECO:0000256" key="3">
    <source>
        <dbReference type="ARBA" id="ARBA00022989"/>
    </source>
</evidence>
<name>A0A250K5M9_9BACT</name>
<accession>A0A250K5M9</accession>
<evidence type="ECO:0000256" key="4">
    <source>
        <dbReference type="ARBA" id="ARBA00023002"/>
    </source>
</evidence>
<dbReference type="Pfam" id="PF04116">
    <property type="entry name" value="FA_hydroxylase"/>
    <property type="match status" value="1"/>
</dbReference>
<feature type="compositionally biased region" description="Pro residues" evidence="7">
    <location>
        <begin position="290"/>
        <end position="301"/>
    </location>
</feature>
<keyword evidence="11" id="KW-1185">Reference proteome</keyword>
<dbReference type="KEGG" id="mmas:MYMAC_006598"/>
<evidence type="ECO:0000313" key="11">
    <source>
        <dbReference type="Proteomes" id="UP000217343"/>
    </source>
</evidence>
<evidence type="ECO:0000259" key="9">
    <source>
        <dbReference type="Pfam" id="PF04116"/>
    </source>
</evidence>
<organism evidence="10 11">
    <name type="scientific">Corallococcus macrosporus DSM 14697</name>
    <dbReference type="NCBI Taxonomy" id="1189310"/>
    <lineage>
        <taxon>Bacteria</taxon>
        <taxon>Pseudomonadati</taxon>
        <taxon>Myxococcota</taxon>
        <taxon>Myxococcia</taxon>
        <taxon>Myxococcales</taxon>
        <taxon>Cystobacterineae</taxon>
        <taxon>Myxococcaceae</taxon>
        <taxon>Corallococcus</taxon>
    </lineage>
</organism>
<proteinExistence type="predicted"/>
<evidence type="ECO:0000256" key="6">
    <source>
        <dbReference type="ARBA" id="ARBA00023136"/>
    </source>
</evidence>
<dbReference type="GO" id="GO:0050479">
    <property type="term" value="F:glyceryl-ether monooxygenase activity"/>
    <property type="evidence" value="ECO:0007669"/>
    <property type="project" value="TreeGrafter"/>
</dbReference>
<dbReference type="GO" id="GO:0006643">
    <property type="term" value="P:membrane lipid metabolic process"/>
    <property type="evidence" value="ECO:0007669"/>
    <property type="project" value="TreeGrafter"/>
</dbReference>
<evidence type="ECO:0000256" key="8">
    <source>
        <dbReference type="SAM" id="Phobius"/>
    </source>
</evidence>
<feature type="transmembrane region" description="Helical" evidence="8">
    <location>
        <begin position="9"/>
        <end position="28"/>
    </location>
</feature>
<keyword evidence="4" id="KW-0560">Oxidoreductase</keyword>
<dbReference type="GO" id="GO:0012505">
    <property type="term" value="C:endomembrane system"/>
    <property type="evidence" value="ECO:0007669"/>
    <property type="project" value="UniProtKB-SubCell"/>
</dbReference>
<evidence type="ECO:0000256" key="7">
    <source>
        <dbReference type="SAM" id="MobiDB-lite"/>
    </source>
</evidence>
<dbReference type="Proteomes" id="UP000217343">
    <property type="component" value="Chromosome"/>
</dbReference>
<reference evidence="10 11" key="1">
    <citation type="submission" date="2017-06" db="EMBL/GenBank/DDBJ databases">
        <title>Sequencing and comparative analysis of myxobacterial genomes.</title>
        <authorList>
            <person name="Rupp O."/>
            <person name="Goesmann A."/>
            <person name="Sogaard-Andersen L."/>
        </authorList>
    </citation>
    <scope>NUCLEOTIDE SEQUENCE [LARGE SCALE GENOMIC DNA]</scope>
    <source>
        <strain evidence="10 11">DSM 14697</strain>
    </source>
</reference>
<feature type="domain" description="Fatty acid hydroxylase" evidence="9">
    <location>
        <begin position="89"/>
        <end position="222"/>
    </location>
</feature>
<keyword evidence="2 8" id="KW-0812">Transmembrane</keyword>
<keyword evidence="3 8" id="KW-1133">Transmembrane helix</keyword>
<dbReference type="GO" id="GO:0016020">
    <property type="term" value="C:membrane"/>
    <property type="evidence" value="ECO:0007669"/>
    <property type="project" value="GOC"/>
</dbReference>
<sequence>MDAPHIPDLITLAIPVFALTVVAEALWVKKLRDEGRPVAGHTLKDTAASLSMGLGNVAINVLWKGVAFAGYLALYQLTPLRMGFGVLAWVLLFLADDLCYYAFHRVHHESRFFWASHVVHHSSQHYNLSTALRQTWTPPTSFVFWAPLALLGFHPVMIVAQQSVSLLYQYWIHTEAIGRLPRPLEWVLNTPSHHRVHHASNPRYLDKNYAGILIIWDRLFGTFEPEGEKPVYGLTKNLETYNPVRIAFHEFAAIARDAAKPGSLKQRLSYVFRNPAWKPEPSKVPQPSGAQPPPEAARPSV</sequence>
<feature type="transmembrane region" description="Helical" evidence="8">
    <location>
        <begin position="48"/>
        <end position="74"/>
    </location>
</feature>
<dbReference type="InterPro" id="IPR006694">
    <property type="entry name" value="Fatty_acid_hydroxylase"/>
</dbReference>
<keyword evidence="5" id="KW-0443">Lipid metabolism</keyword>
<feature type="transmembrane region" description="Helical" evidence="8">
    <location>
        <begin position="142"/>
        <end position="160"/>
    </location>
</feature>
<evidence type="ECO:0000256" key="1">
    <source>
        <dbReference type="ARBA" id="ARBA00004127"/>
    </source>
</evidence>
<dbReference type="OrthoDB" id="5291790at2"/>
<dbReference type="InterPro" id="IPR051689">
    <property type="entry name" value="Sterol_desaturase/TMEM195"/>
</dbReference>
<feature type="transmembrane region" description="Helical" evidence="8">
    <location>
        <begin position="86"/>
        <end position="103"/>
    </location>
</feature>
<protein>
    <submittedName>
        <fullName evidence="10">C-5 sterol desaturase</fullName>
    </submittedName>
</protein>
<dbReference type="RefSeq" id="WP_095960983.1">
    <property type="nucleotide sequence ID" value="NZ_CP022203.1"/>
</dbReference>
<evidence type="ECO:0000313" key="10">
    <source>
        <dbReference type="EMBL" id="ATB50941.1"/>
    </source>
</evidence>
<feature type="region of interest" description="Disordered" evidence="7">
    <location>
        <begin position="277"/>
        <end position="301"/>
    </location>
</feature>
<dbReference type="GO" id="GO:0008610">
    <property type="term" value="P:lipid biosynthetic process"/>
    <property type="evidence" value="ECO:0007669"/>
    <property type="project" value="InterPro"/>
</dbReference>
<gene>
    <name evidence="10" type="ORF">MYMAC_006598</name>
</gene>
<dbReference type="EMBL" id="CP022203">
    <property type="protein sequence ID" value="ATB50941.1"/>
    <property type="molecule type" value="Genomic_DNA"/>
</dbReference>
<dbReference type="GO" id="GO:0005506">
    <property type="term" value="F:iron ion binding"/>
    <property type="evidence" value="ECO:0007669"/>
    <property type="project" value="InterPro"/>
</dbReference>
<dbReference type="PANTHER" id="PTHR21624:SF1">
    <property type="entry name" value="ALKYLGLYCEROL MONOOXYGENASE"/>
    <property type="match status" value="1"/>
</dbReference>
<evidence type="ECO:0000256" key="5">
    <source>
        <dbReference type="ARBA" id="ARBA00023098"/>
    </source>
</evidence>
<keyword evidence="6 8" id="KW-0472">Membrane</keyword>
<comment type="subcellular location">
    <subcellularLocation>
        <location evidence="1">Endomembrane system</location>
        <topology evidence="1">Multi-pass membrane protein</topology>
    </subcellularLocation>
</comment>